<reference evidence="2 3" key="1">
    <citation type="submission" date="2016-10" db="EMBL/GenBank/DDBJ databases">
        <authorList>
            <person name="de Groot N.N."/>
        </authorList>
    </citation>
    <scope>NUCLEOTIDE SEQUENCE [LARGE SCALE GENOMIC DNA]</scope>
    <source>
        <strain evidence="2 3">CGMCC 1.5382</strain>
    </source>
</reference>
<organism evidence="2 3">
    <name type="scientific">Cryobacterium psychrotolerans</name>
    <dbReference type="NCBI Taxonomy" id="386301"/>
    <lineage>
        <taxon>Bacteria</taxon>
        <taxon>Bacillati</taxon>
        <taxon>Actinomycetota</taxon>
        <taxon>Actinomycetes</taxon>
        <taxon>Micrococcales</taxon>
        <taxon>Microbacteriaceae</taxon>
        <taxon>Cryobacterium</taxon>
    </lineage>
</organism>
<dbReference type="RefSeq" id="WP_092321155.1">
    <property type="nucleotide sequence ID" value="NZ_FNFU01000001.1"/>
</dbReference>
<dbReference type="SMART" id="SM00871">
    <property type="entry name" value="AraC_E_bind"/>
    <property type="match status" value="1"/>
</dbReference>
<dbReference type="InterPro" id="IPR011256">
    <property type="entry name" value="Reg_factor_effector_dom_sf"/>
</dbReference>
<dbReference type="Gene3D" id="3.20.80.10">
    <property type="entry name" value="Regulatory factor, effector binding domain"/>
    <property type="match status" value="1"/>
</dbReference>
<feature type="domain" description="AraC effector-binding" evidence="1">
    <location>
        <begin position="1"/>
        <end position="151"/>
    </location>
</feature>
<name>A0A1G8X933_9MICO</name>
<dbReference type="AlphaFoldDB" id="A0A1G8X933"/>
<evidence type="ECO:0000313" key="3">
    <source>
        <dbReference type="Proteomes" id="UP000198701"/>
    </source>
</evidence>
<dbReference type="InterPro" id="IPR029442">
    <property type="entry name" value="GyrI-like"/>
</dbReference>
<evidence type="ECO:0000259" key="1">
    <source>
        <dbReference type="SMART" id="SM00871"/>
    </source>
</evidence>
<keyword evidence="3" id="KW-1185">Reference proteome</keyword>
<dbReference type="SUPFAM" id="SSF55136">
    <property type="entry name" value="Probable bacterial effector-binding domain"/>
    <property type="match status" value="1"/>
</dbReference>
<dbReference type="Pfam" id="PF06445">
    <property type="entry name" value="GyrI-like"/>
    <property type="match status" value="1"/>
</dbReference>
<gene>
    <name evidence="2" type="ORF">SAMN05216282_101133</name>
</gene>
<protein>
    <submittedName>
        <fullName evidence="2">Effector-binding domain-containing protein</fullName>
    </submittedName>
</protein>
<evidence type="ECO:0000313" key="2">
    <source>
        <dbReference type="EMBL" id="SDJ87122.1"/>
    </source>
</evidence>
<dbReference type="OrthoDB" id="795001at2"/>
<sequence>MKAERVELEPRTILGVHEVIPMTAMTDFFGRALTTAFAEVGKQGVAPAGPPLALYHGMPTDTVDVTVGFPVAEPVTSTADVVVVTLPGGPAIQTIHTGSYDGLAGTYGELMAWVAEQKLELGEDMWEEYLTDPDSSPDPSTWQTRIVWPLA</sequence>
<dbReference type="InterPro" id="IPR010499">
    <property type="entry name" value="AraC_E-bd"/>
</dbReference>
<accession>A0A1G8X933</accession>
<dbReference type="STRING" id="386301.SAMN05216282_101133"/>
<proteinExistence type="predicted"/>
<dbReference type="Proteomes" id="UP000198701">
    <property type="component" value="Unassembled WGS sequence"/>
</dbReference>
<dbReference type="EMBL" id="FNFU01000001">
    <property type="protein sequence ID" value="SDJ87122.1"/>
    <property type="molecule type" value="Genomic_DNA"/>
</dbReference>